<proteinExistence type="predicted"/>
<dbReference type="Gene3D" id="2.50.20.10">
    <property type="entry name" value="Lipoprotein localisation LolA/LolB/LppX"/>
    <property type="match status" value="1"/>
</dbReference>
<dbReference type="RefSeq" id="WP_130305559.1">
    <property type="nucleotide sequence ID" value="NZ_SHKN01000001.1"/>
</dbReference>
<protein>
    <submittedName>
        <fullName evidence="3">Outer membrane lipoprotein-sorting protein</fullName>
    </submittedName>
</protein>
<dbReference type="SUPFAM" id="SSF89392">
    <property type="entry name" value="Prokaryotic lipoproteins and lipoprotein localization factors"/>
    <property type="match status" value="1"/>
</dbReference>
<gene>
    <name evidence="3" type="ORF">EV201_0235</name>
</gene>
<dbReference type="Proteomes" id="UP000293562">
    <property type="component" value="Unassembled WGS sequence"/>
</dbReference>
<dbReference type="PANTHER" id="PTHR35869">
    <property type="entry name" value="OUTER-MEMBRANE LIPOPROTEIN CARRIER PROTEIN"/>
    <property type="match status" value="1"/>
</dbReference>
<dbReference type="Pfam" id="PF16584">
    <property type="entry name" value="LolA_2"/>
    <property type="match status" value="1"/>
</dbReference>
<keyword evidence="4" id="KW-1185">Reference proteome</keyword>
<sequence>MTKYISLLIISLLSLNLSAQDNKAKTILDQVSEINKTYSSIKAEFSFKMDNAEEDVHESSEGNIILKGNKYRLYLMDVYTYFDGKTIYQHLVDAEEVNIKEADEDDEEKGLNPTKIFTLYETGFKYSYVEEQTTAAGVFHVIDLFPLDETRPFSRIRLHIDTKSLEIKSLVSIGKDGNNITIKIKKFEPNLNFKDSDFIFDQAAHPDVEVVDMR</sequence>
<dbReference type="InterPro" id="IPR029046">
    <property type="entry name" value="LolA/LolB/LppX"/>
</dbReference>
<dbReference type="AlphaFoldDB" id="A0A4Q7VHP2"/>
<evidence type="ECO:0000313" key="3">
    <source>
        <dbReference type="EMBL" id="RZT95611.1"/>
    </source>
</evidence>
<dbReference type="CDD" id="cd16325">
    <property type="entry name" value="LolA"/>
    <property type="match status" value="1"/>
</dbReference>
<dbReference type="OrthoDB" id="9810685at2"/>
<name>A0A4Q7VHP2_9BACT</name>
<accession>A0A4Q7VHP2</accession>
<keyword evidence="3" id="KW-0449">Lipoprotein</keyword>
<keyword evidence="1 2" id="KW-0732">Signal</keyword>
<dbReference type="EMBL" id="SHKN01000001">
    <property type="protein sequence ID" value="RZT95611.1"/>
    <property type="molecule type" value="Genomic_DNA"/>
</dbReference>
<reference evidence="3 4" key="1">
    <citation type="submission" date="2019-02" db="EMBL/GenBank/DDBJ databases">
        <title>Genomic Encyclopedia of Type Strains, Phase IV (KMG-IV): sequencing the most valuable type-strain genomes for metagenomic binning, comparative biology and taxonomic classification.</title>
        <authorList>
            <person name="Goeker M."/>
        </authorList>
    </citation>
    <scope>NUCLEOTIDE SEQUENCE [LARGE SCALE GENOMIC DNA]</scope>
    <source>
        <strain evidence="3 4">DSM 28825</strain>
    </source>
</reference>
<evidence type="ECO:0000313" key="4">
    <source>
        <dbReference type="Proteomes" id="UP000293562"/>
    </source>
</evidence>
<evidence type="ECO:0000256" key="1">
    <source>
        <dbReference type="ARBA" id="ARBA00022729"/>
    </source>
</evidence>
<comment type="caution">
    <text evidence="3">The sequence shown here is derived from an EMBL/GenBank/DDBJ whole genome shotgun (WGS) entry which is preliminary data.</text>
</comment>
<dbReference type="InterPro" id="IPR004564">
    <property type="entry name" value="OM_lipoprot_carrier_LolA-like"/>
</dbReference>
<feature type="signal peptide" evidence="2">
    <location>
        <begin position="1"/>
        <end position="19"/>
    </location>
</feature>
<dbReference type="PANTHER" id="PTHR35869:SF1">
    <property type="entry name" value="OUTER-MEMBRANE LIPOPROTEIN CARRIER PROTEIN"/>
    <property type="match status" value="1"/>
</dbReference>
<feature type="chain" id="PRO_5020326017" evidence="2">
    <location>
        <begin position="20"/>
        <end position="214"/>
    </location>
</feature>
<evidence type="ECO:0000256" key="2">
    <source>
        <dbReference type="SAM" id="SignalP"/>
    </source>
</evidence>
<organism evidence="3 4">
    <name type="scientific">Ancylomarina subtilis</name>
    <dbReference type="NCBI Taxonomy" id="1639035"/>
    <lineage>
        <taxon>Bacteria</taxon>
        <taxon>Pseudomonadati</taxon>
        <taxon>Bacteroidota</taxon>
        <taxon>Bacteroidia</taxon>
        <taxon>Marinilabiliales</taxon>
        <taxon>Marinifilaceae</taxon>
        <taxon>Ancylomarina</taxon>
    </lineage>
</organism>